<dbReference type="STRING" id="1406840.Q763_15385"/>
<keyword evidence="2" id="KW-1185">Reference proteome</keyword>
<dbReference type="Proteomes" id="UP000030129">
    <property type="component" value="Unassembled WGS sequence"/>
</dbReference>
<reference evidence="1 2" key="1">
    <citation type="submission" date="2013-09" db="EMBL/GenBank/DDBJ databases">
        <authorList>
            <person name="Zeng Z."/>
            <person name="Chen C."/>
        </authorList>
    </citation>
    <scope>NUCLEOTIDE SEQUENCE [LARGE SCALE GENOMIC DNA]</scope>
    <source>
        <strain evidence="1 2">F44-8</strain>
    </source>
</reference>
<evidence type="ECO:0000313" key="1">
    <source>
        <dbReference type="EMBL" id="KGO79087.1"/>
    </source>
</evidence>
<accession>A0A0A2LFZ5</accession>
<gene>
    <name evidence="1" type="ORF">Q763_15385</name>
</gene>
<dbReference type="EMBL" id="JRLV01000021">
    <property type="protein sequence ID" value="KGO79087.1"/>
    <property type="molecule type" value="Genomic_DNA"/>
</dbReference>
<dbReference type="eggNOG" id="ENOG5033AXC">
    <property type="taxonomic scope" value="Bacteria"/>
</dbReference>
<dbReference type="GO" id="GO:0006629">
    <property type="term" value="P:lipid metabolic process"/>
    <property type="evidence" value="ECO:0007669"/>
    <property type="project" value="InterPro"/>
</dbReference>
<dbReference type="RefSeq" id="WP_035135806.1">
    <property type="nucleotide sequence ID" value="NZ_JRLV01000021.1"/>
</dbReference>
<dbReference type="InterPro" id="IPR032075">
    <property type="entry name" value="PI-PLC-C1"/>
</dbReference>
<dbReference type="SUPFAM" id="SSF51695">
    <property type="entry name" value="PLC-like phosphodiesterases"/>
    <property type="match status" value="1"/>
</dbReference>
<dbReference type="Pfam" id="PF16670">
    <property type="entry name" value="PI-PLC-C1"/>
    <property type="match status" value="1"/>
</dbReference>
<dbReference type="Gene3D" id="3.20.20.190">
    <property type="entry name" value="Phosphatidylinositol (PI) phosphodiesterase"/>
    <property type="match status" value="1"/>
</dbReference>
<comment type="caution">
    <text evidence="1">The sequence shown here is derived from an EMBL/GenBank/DDBJ whole genome shotgun (WGS) entry which is preliminary data.</text>
</comment>
<sequence length="400" mass="46171">MESLKYNEVIFKASGNCSKNRETLEEQLAFNPNVPDNCGCLSLEFRAWRHSTPFTPYKSIEPSFFALSRFTTTGTSLSIYLKKLQEWHNATPNHYPVLINLEINSLNGIDANFHDEIDTYLKCYFGKELIFKPGQLIKNSSFSLAENVKNNGWPTLAQMRGKFIFCLTGNSDRKNKYANTDIEKRYCFSEGVIYTLKDIPEKGNIVFFSTIYAPYQPYKELFRKKLDYYHDANYITRLYNVNSSDAWEYAIAHNFSVITTDKLNASGDAEISPLVPIRRKAITVKGYLKNKANNEYRTNKASKMCRRFKNDVCTFIFEKHGKGFALKNEETQEYLNSNMNYIPFAGYTEDELWVAIRAEGEENGYYFKNIKNSKYLTKKASRLSDSQGDTEIFLTGIALE</sequence>
<proteinExistence type="predicted"/>
<organism evidence="1 2">
    <name type="scientific">Flavobacterium beibuense F44-8</name>
    <dbReference type="NCBI Taxonomy" id="1406840"/>
    <lineage>
        <taxon>Bacteria</taxon>
        <taxon>Pseudomonadati</taxon>
        <taxon>Bacteroidota</taxon>
        <taxon>Flavobacteriia</taxon>
        <taxon>Flavobacteriales</taxon>
        <taxon>Flavobacteriaceae</taxon>
        <taxon>Flavobacterium</taxon>
    </lineage>
</organism>
<dbReference type="PROSITE" id="PS50007">
    <property type="entry name" value="PIPLC_X_DOMAIN"/>
    <property type="match status" value="1"/>
</dbReference>
<dbReference type="InterPro" id="IPR017946">
    <property type="entry name" value="PLC-like_Pdiesterase_TIM-brl"/>
</dbReference>
<evidence type="ECO:0000313" key="2">
    <source>
        <dbReference type="Proteomes" id="UP000030129"/>
    </source>
</evidence>
<dbReference type="GO" id="GO:0008081">
    <property type="term" value="F:phosphoric diester hydrolase activity"/>
    <property type="evidence" value="ECO:0007669"/>
    <property type="project" value="InterPro"/>
</dbReference>
<dbReference type="AlphaFoldDB" id="A0A0A2LFZ5"/>
<protein>
    <submittedName>
        <fullName evidence="1">Uncharacterized protein</fullName>
    </submittedName>
</protein>
<name>A0A0A2LFZ5_9FLAO</name>